<feature type="transmembrane region" description="Helical" evidence="5">
    <location>
        <begin position="33"/>
        <end position="49"/>
    </location>
</feature>
<evidence type="ECO:0000256" key="3">
    <source>
        <dbReference type="ARBA" id="ARBA00022989"/>
    </source>
</evidence>
<evidence type="ECO:0000256" key="5">
    <source>
        <dbReference type="SAM" id="Phobius"/>
    </source>
</evidence>
<protein>
    <recommendedName>
        <fullName evidence="6">DUF1232 domain-containing protein</fullName>
    </recommendedName>
</protein>
<keyword evidence="8" id="KW-1185">Reference proteome</keyword>
<evidence type="ECO:0000313" key="8">
    <source>
        <dbReference type="Proteomes" id="UP000036700"/>
    </source>
</evidence>
<dbReference type="STRING" id="445709.ABW99_01200"/>
<evidence type="ECO:0000256" key="2">
    <source>
        <dbReference type="ARBA" id="ARBA00022692"/>
    </source>
</evidence>
<dbReference type="GO" id="GO:0012505">
    <property type="term" value="C:endomembrane system"/>
    <property type="evidence" value="ECO:0007669"/>
    <property type="project" value="UniProtKB-SubCell"/>
</dbReference>
<name>A0A0G3EZS2_9BURK</name>
<dbReference type="AlphaFoldDB" id="A0A0G3EZS2"/>
<organism evidence="7 8">
    <name type="scientific">Pandoraea thiooxydans</name>
    <dbReference type="NCBI Taxonomy" id="445709"/>
    <lineage>
        <taxon>Bacteria</taxon>
        <taxon>Pseudomonadati</taxon>
        <taxon>Pseudomonadota</taxon>
        <taxon>Betaproteobacteria</taxon>
        <taxon>Burkholderiales</taxon>
        <taxon>Burkholderiaceae</taxon>
        <taxon>Pandoraea</taxon>
    </lineage>
</organism>
<keyword evidence="3 5" id="KW-1133">Transmembrane helix</keyword>
<dbReference type="InterPro" id="IPR010652">
    <property type="entry name" value="DUF1232"/>
</dbReference>
<reference evidence="8" key="1">
    <citation type="submission" date="2015-06" db="EMBL/GenBank/DDBJ databases">
        <authorList>
            <person name="Lim Y.L."/>
            <person name="Ee R."/>
            <person name="Yong D."/>
            <person name="How K.Y."/>
            <person name="Yin W.F."/>
            <person name="Chan K.G."/>
        </authorList>
    </citation>
    <scope>NUCLEOTIDE SEQUENCE [LARGE SCALE GENOMIC DNA]</scope>
    <source>
        <strain evidence="8">DSM 25325</strain>
    </source>
</reference>
<evidence type="ECO:0000259" key="6">
    <source>
        <dbReference type="Pfam" id="PF06803"/>
    </source>
</evidence>
<gene>
    <name evidence="7" type="ORF">ABW99_01200</name>
</gene>
<dbReference type="Pfam" id="PF06803">
    <property type="entry name" value="DUF1232"/>
    <property type="match status" value="1"/>
</dbReference>
<dbReference type="OrthoDB" id="9804184at2"/>
<feature type="domain" description="DUF1232" evidence="6">
    <location>
        <begin position="37"/>
        <end position="70"/>
    </location>
</feature>
<evidence type="ECO:0000256" key="4">
    <source>
        <dbReference type="ARBA" id="ARBA00023136"/>
    </source>
</evidence>
<evidence type="ECO:0000256" key="1">
    <source>
        <dbReference type="ARBA" id="ARBA00004127"/>
    </source>
</evidence>
<dbReference type="Proteomes" id="UP000036700">
    <property type="component" value="Chromosome"/>
</dbReference>
<proteinExistence type="predicted"/>
<dbReference type="PATRIC" id="fig|445709.3.peg.265"/>
<accession>A0A0G3EZS2</accession>
<dbReference type="KEGG" id="ptx:ABW99_01200"/>
<keyword evidence="4 5" id="KW-0472">Membrane</keyword>
<feature type="transmembrane region" description="Helical" evidence="5">
    <location>
        <begin position="55"/>
        <end position="76"/>
    </location>
</feature>
<dbReference type="EMBL" id="CP011568">
    <property type="protein sequence ID" value="AKJ70286.1"/>
    <property type="molecule type" value="Genomic_DNA"/>
</dbReference>
<comment type="subcellular location">
    <subcellularLocation>
        <location evidence="1">Endomembrane system</location>
        <topology evidence="1">Multi-pass membrane protein</topology>
    </subcellularLocation>
</comment>
<evidence type="ECO:0000313" key="7">
    <source>
        <dbReference type="EMBL" id="AKJ70286.1"/>
    </source>
</evidence>
<sequence length="97" mass="11227">MLRLSRISRLWRLARTDFRVLWHALRHPDRPRWLWPAMAALALYAVWPFDPISVLMPVIGVVDDVIVIALAVHWLLKLLPRHVLRAAQQQAGIAPRA</sequence>
<keyword evidence="2 5" id="KW-0812">Transmembrane</keyword>